<comment type="caution">
    <text evidence="2">The sequence shown here is derived from an EMBL/GenBank/DDBJ whole genome shotgun (WGS) entry which is preliminary data.</text>
</comment>
<feature type="compositionally biased region" description="Basic and acidic residues" evidence="1">
    <location>
        <begin position="1"/>
        <end position="15"/>
    </location>
</feature>
<accession>A0A2N7VJ54</accession>
<sequence length="356" mass="37055">MKPTDEKTETKETKETQPVPPVSDSDGPGYSLELTIVRDGARADGKAANEAEVKLTLGNFLESDRPVTFKVVKGSAVFSNGLQQIDGPKTSIKGRSSVTFTDTTAEQGVMVAWMSEPPKTRSNETSYTFVAVPGDTYGFSLDRLVNHAQADGSARNAANVAVYRNGGAAPDKTRVTFQLPAGSAHFVTDDANVVASGTLPDGGAWITVAAAFIPEGGATIACAQFTDANVDGEAVTVSACLTDHAQVPVQQQDYTFSPRSAYVVTITQSPSYLGQYDSGEVTGTVVDRETGDGISALCSIGYTGPAGGASTVEAVDGAFSFEIGSLAVIGRSARFAYVSVSYGGAGDRARVLIYPT</sequence>
<dbReference type="AlphaFoldDB" id="A0A2N7VJ54"/>
<dbReference type="Gene3D" id="2.60.40.10">
    <property type="entry name" value="Immunoglobulins"/>
    <property type="match status" value="1"/>
</dbReference>
<dbReference type="InterPro" id="IPR013783">
    <property type="entry name" value="Ig-like_fold"/>
</dbReference>
<gene>
    <name evidence="2" type="ORF">C0Z18_20650</name>
</gene>
<evidence type="ECO:0000313" key="3">
    <source>
        <dbReference type="Proteomes" id="UP000235616"/>
    </source>
</evidence>
<evidence type="ECO:0000256" key="1">
    <source>
        <dbReference type="SAM" id="MobiDB-lite"/>
    </source>
</evidence>
<reference evidence="2 3" key="1">
    <citation type="submission" date="2018-01" db="EMBL/GenBank/DDBJ databases">
        <title>Whole genome analyses suggest that Burkholderia sensu lato contains two further novel genera in the rhizoxinica-symbiotica group Mycetohabitans gen. nov., and Trinickia gen. nov.: implications for the evolution of diazotrophy and nodulation in the Burkholderiaceae.</title>
        <authorList>
            <person name="Estrada-de los Santos P."/>
            <person name="Palmer M."/>
            <person name="Chavez-Ramirez B."/>
            <person name="Beukes C."/>
            <person name="Steenkamp E.T."/>
            <person name="Hirsch A.M."/>
            <person name="Manyaka P."/>
            <person name="Maluk M."/>
            <person name="Lafos M."/>
            <person name="Crook M."/>
            <person name="Gross E."/>
            <person name="Simon M.F."/>
            <person name="Bueno dos Reis Junior F."/>
            <person name="Poole P.S."/>
            <person name="Venter S.N."/>
            <person name="James E.K."/>
        </authorList>
    </citation>
    <scope>NUCLEOTIDE SEQUENCE [LARGE SCALE GENOMIC DNA]</scope>
    <source>
        <strain evidence="2 3">GIMN1.004</strain>
    </source>
</reference>
<keyword evidence="3" id="KW-1185">Reference proteome</keyword>
<evidence type="ECO:0000313" key="2">
    <source>
        <dbReference type="EMBL" id="PMS17182.1"/>
    </source>
</evidence>
<protein>
    <submittedName>
        <fullName evidence="2">Uncharacterized protein</fullName>
    </submittedName>
</protein>
<feature type="region of interest" description="Disordered" evidence="1">
    <location>
        <begin position="1"/>
        <end position="30"/>
    </location>
</feature>
<dbReference type="EMBL" id="PNYA01000020">
    <property type="protein sequence ID" value="PMS17182.1"/>
    <property type="molecule type" value="Genomic_DNA"/>
</dbReference>
<organism evidence="2 3">
    <name type="scientific">Trinickia dabaoshanensis</name>
    <dbReference type="NCBI Taxonomy" id="564714"/>
    <lineage>
        <taxon>Bacteria</taxon>
        <taxon>Pseudomonadati</taxon>
        <taxon>Pseudomonadota</taxon>
        <taxon>Betaproteobacteria</taxon>
        <taxon>Burkholderiales</taxon>
        <taxon>Burkholderiaceae</taxon>
        <taxon>Trinickia</taxon>
    </lineage>
</organism>
<dbReference type="Proteomes" id="UP000235616">
    <property type="component" value="Unassembled WGS sequence"/>
</dbReference>
<name>A0A2N7VJ54_9BURK</name>
<dbReference type="RefSeq" id="WP_102647301.1">
    <property type="nucleotide sequence ID" value="NZ_PNYA01000020.1"/>
</dbReference>
<proteinExistence type="predicted"/>